<comment type="caution">
    <text evidence="2">The sequence shown here is derived from an EMBL/GenBank/DDBJ whole genome shotgun (WGS) entry which is preliminary data.</text>
</comment>
<protein>
    <submittedName>
        <fullName evidence="2">Uncharacterized protein</fullName>
    </submittedName>
</protein>
<organism evidence="2 3">
    <name type="scientific">Azohydromonas lata</name>
    <dbReference type="NCBI Taxonomy" id="45677"/>
    <lineage>
        <taxon>Bacteria</taxon>
        <taxon>Pseudomonadati</taxon>
        <taxon>Pseudomonadota</taxon>
        <taxon>Betaproteobacteria</taxon>
        <taxon>Burkholderiales</taxon>
        <taxon>Sphaerotilaceae</taxon>
        <taxon>Azohydromonas</taxon>
    </lineage>
</organism>
<name>A0ABU5I9M7_9BURK</name>
<dbReference type="RefSeq" id="WP_322464010.1">
    <property type="nucleotide sequence ID" value="NZ_JAXOJX010000001.1"/>
</dbReference>
<accession>A0ABU5I9M7</accession>
<proteinExistence type="predicted"/>
<feature type="compositionally biased region" description="Basic and acidic residues" evidence="1">
    <location>
        <begin position="15"/>
        <end position="25"/>
    </location>
</feature>
<geneLocation type="plasmid" evidence="2">
    <name>unnamed</name>
</geneLocation>
<keyword evidence="3" id="KW-1185">Reference proteome</keyword>
<evidence type="ECO:0000256" key="1">
    <source>
        <dbReference type="SAM" id="MobiDB-lite"/>
    </source>
</evidence>
<keyword evidence="2" id="KW-0614">Plasmid</keyword>
<reference evidence="2 3" key="1">
    <citation type="submission" date="2023-11" db="EMBL/GenBank/DDBJ databases">
        <title>Draft genome of Azohydromonas lata strain H1 (DSM1123), a polyhydroxyalkanoate producer.</title>
        <authorList>
            <person name="Traversa D."/>
            <person name="D'Addabbo P."/>
            <person name="Pazzani C."/>
            <person name="Manzari C."/>
            <person name="Chiara M."/>
            <person name="Scrascia M."/>
        </authorList>
    </citation>
    <scope>NUCLEOTIDE SEQUENCE [LARGE SCALE GENOMIC DNA]</scope>
    <source>
        <strain evidence="2 3">H1</strain>
        <plasmid evidence="2">unnamed</plasmid>
    </source>
</reference>
<evidence type="ECO:0000313" key="3">
    <source>
        <dbReference type="Proteomes" id="UP001293718"/>
    </source>
</evidence>
<feature type="region of interest" description="Disordered" evidence="1">
    <location>
        <begin position="1"/>
        <end position="30"/>
    </location>
</feature>
<evidence type="ECO:0000313" key="2">
    <source>
        <dbReference type="EMBL" id="MDZ5455316.1"/>
    </source>
</evidence>
<gene>
    <name evidence="2" type="ORF">SM757_01890</name>
</gene>
<dbReference type="Proteomes" id="UP001293718">
    <property type="component" value="Unassembled WGS sequence"/>
</dbReference>
<sequence length="110" mass="12631">MKEEIGVRRTKMHRKSDNPNPKDPDWLLGDQRRHRGSLHQDVWEGSAADLASRGFIAVYPSAGWWRTRPALHRYELPARYSLVVSISTDQTEIDLYTVIAQKVATTVMAR</sequence>
<dbReference type="EMBL" id="JAXOJX010000001">
    <property type="protein sequence ID" value="MDZ5455316.1"/>
    <property type="molecule type" value="Genomic_DNA"/>
</dbReference>